<feature type="domain" description="HTH araC/xylS-type" evidence="5">
    <location>
        <begin position="382"/>
        <end position="480"/>
    </location>
</feature>
<sequence length="481" mass="55674">MYHFLIADDEILIRKGTLKKIEKLGLPIQCAFEASNGKEALTYLEKNPVDFVITDMDMPEYDGVQFLDYLKKQFPEMPIIVISGYQNFAYLQKAIQANAINYILKPFSREDIQKSLLDVIAILENKKSQKSNENEVIISTIIGHQTELGMKALHKLIPVPNQYYLVLSVCREPEASLELLKMLDQMAIFSEPIPKYAQTRFSIVEKSKILGLVSDLPDDVLLGISSPVMDAAAIGSYYDNCIDVLNSRNSHSQSAIFYYDSTVKNEKYAFPHIAELMYYLETGKESVLKEKLRGYFETAYFSEGATLFDLKDIGLSLIEKSKQFLDDYYRMQSNYTYPEIHKEVMERLFTFKEISTYFLDFLGNIAKSMSYEHLYSSQDIIVNVKDYLDIHYADPITLDFLSDIFYINSSYLSTLFKEKTGMKYVDYLNGLRIDAAKTLLQTTDRRAATISRLVGYDNEKYFYRVFKKFTDLTPEQYRKQK</sequence>
<keyword evidence="2" id="KW-0238">DNA-binding</keyword>
<dbReference type="PROSITE" id="PS50110">
    <property type="entry name" value="RESPONSE_REGULATORY"/>
    <property type="match status" value="1"/>
</dbReference>
<dbReference type="EMBL" id="VENO01000003">
    <property type="protein sequence ID" value="TNV68488.1"/>
    <property type="molecule type" value="Genomic_DNA"/>
</dbReference>
<dbReference type="Proteomes" id="UP000313395">
    <property type="component" value="Unassembled WGS sequence"/>
</dbReference>
<name>A0A5C5E5J0_9LACT</name>
<dbReference type="InterPro" id="IPR009057">
    <property type="entry name" value="Homeodomain-like_sf"/>
</dbReference>
<feature type="modified residue" description="4-aspartylphosphate" evidence="4">
    <location>
        <position position="55"/>
    </location>
</feature>
<keyword evidence="8" id="KW-1185">Reference proteome</keyword>
<dbReference type="InterPro" id="IPR001789">
    <property type="entry name" value="Sig_transdc_resp-reg_receiver"/>
</dbReference>
<keyword evidence="1" id="KW-0805">Transcription regulation</keyword>
<gene>
    <name evidence="7" type="ORF">FHK04_09770</name>
</gene>
<dbReference type="Pfam" id="PF12833">
    <property type="entry name" value="HTH_18"/>
    <property type="match status" value="1"/>
</dbReference>
<comment type="caution">
    <text evidence="7">The sequence shown here is derived from an EMBL/GenBank/DDBJ whole genome shotgun (WGS) entry which is preliminary data.</text>
</comment>
<protein>
    <submittedName>
        <fullName evidence="7">Response regulator</fullName>
    </submittedName>
</protein>
<evidence type="ECO:0000259" key="5">
    <source>
        <dbReference type="PROSITE" id="PS01124"/>
    </source>
</evidence>
<evidence type="ECO:0000256" key="2">
    <source>
        <dbReference type="ARBA" id="ARBA00023125"/>
    </source>
</evidence>
<dbReference type="SMART" id="SM00448">
    <property type="entry name" value="REC"/>
    <property type="match status" value="1"/>
</dbReference>
<evidence type="ECO:0000256" key="4">
    <source>
        <dbReference type="PROSITE-ProRule" id="PRU00169"/>
    </source>
</evidence>
<evidence type="ECO:0000256" key="3">
    <source>
        <dbReference type="ARBA" id="ARBA00023163"/>
    </source>
</evidence>
<evidence type="ECO:0000259" key="6">
    <source>
        <dbReference type="PROSITE" id="PS50110"/>
    </source>
</evidence>
<dbReference type="GO" id="GO:0000160">
    <property type="term" value="P:phosphorelay signal transduction system"/>
    <property type="evidence" value="ECO:0007669"/>
    <property type="project" value="InterPro"/>
</dbReference>
<dbReference type="InterPro" id="IPR018060">
    <property type="entry name" value="HTH_AraC"/>
</dbReference>
<dbReference type="Pfam" id="PF00072">
    <property type="entry name" value="Response_reg"/>
    <property type="match status" value="1"/>
</dbReference>
<keyword evidence="3" id="KW-0804">Transcription</keyword>
<evidence type="ECO:0000256" key="1">
    <source>
        <dbReference type="ARBA" id="ARBA00023015"/>
    </source>
</evidence>
<dbReference type="SMART" id="SM00342">
    <property type="entry name" value="HTH_ARAC"/>
    <property type="match status" value="1"/>
</dbReference>
<dbReference type="Gene3D" id="1.10.10.60">
    <property type="entry name" value="Homeodomain-like"/>
    <property type="match status" value="2"/>
</dbReference>
<keyword evidence="4" id="KW-0597">Phosphoprotein</keyword>
<organism evidence="7 8">
    <name type="scientific">Trichococcus shcherbakoviae subsp. psychrophilus</name>
    <dbReference type="NCBI Taxonomy" id="2585775"/>
    <lineage>
        <taxon>Bacteria</taxon>
        <taxon>Bacillati</taxon>
        <taxon>Bacillota</taxon>
        <taxon>Bacilli</taxon>
        <taxon>Lactobacillales</taxon>
        <taxon>Carnobacteriaceae</taxon>
        <taxon>Trichococcus</taxon>
    </lineage>
</organism>
<dbReference type="SUPFAM" id="SSF46689">
    <property type="entry name" value="Homeodomain-like"/>
    <property type="match status" value="2"/>
</dbReference>
<dbReference type="PROSITE" id="PS01124">
    <property type="entry name" value="HTH_ARAC_FAMILY_2"/>
    <property type="match status" value="1"/>
</dbReference>
<evidence type="ECO:0000313" key="8">
    <source>
        <dbReference type="Proteomes" id="UP000313395"/>
    </source>
</evidence>
<dbReference type="SUPFAM" id="SSF52172">
    <property type="entry name" value="CheY-like"/>
    <property type="match status" value="1"/>
</dbReference>
<dbReference type="RefSeq" id="WP_140186547.1">
    <property type="nucleotide sequence ID" value="NZ_VENO01000003.1"/>
</dbReference>
<dbReference type="CDD" id="cd17536">
    <property type="entry name" value="REC_YesN-like"/>
    <property type="match status" value="1"/>
</dbReference>
<dbReference type="PANTHER" id="PTHR43280:SF28">
    <property type="entry name" value="HTH-TYPE TRANSCRIPTIONAL ACTIVATOR RHAS"/>
    <property type="match status" value="1"/>
</dbReference>
<feature type="domain" description="Response regulatory" evidence="6">
    <location>
        <begin position="3"/>
        <end position="120"/>
    </location>
</feature>
<evidence type="ECO:0000313" key="7">
    <source>
        <dbReference type="EMBL" id="TNV68488.1"/>
    </source>
</evidence>
<proteinExistence type="predicted"/>
<reference evidence="7 8" key="1">
    <citation type="submission" date="2019-06" db="EMBL/GenBank/DDBJ databases">
        <title>Description Trichococcus psychrophilus sp. nov., isolated from a cold spring, by genomic and phenotypic analyses.</title>
        <authorList>
            <person name="Zakharyuk A."/>
        </authorList>
    </citation>
    <scope>NUCLEOTIDE SEQUENCE [LARGE SCALE GENOMIC DNA]</scope>
    <source>
        <strain evidence="7 8">SKBG</strain>
    </source>
</reference>
<dbReference type="Gene3D" id="3.40.50.2300">
    <property type="match status" value="1"/>
</dbReference>
<dbReference type="PANTHER" id="PTHR43280">
    <property type="entry name" value="ARAC-FAMILY TRANSCRIPTIONAL REGULATOR"/>
    <property type="match status" value="1"/>
</dbReference>
<accession>A0A5C5E5J0</accession>
<dbReference type="GO" id="GO:0003700">
    <property type="term" value="F:DNA-binding transcription factor activity"/>
    <property type="evidence" value="ECO:0007669"/>
    <property type="project" value="InterPro"/>
</dbReference>
<dbReference type="InterPro" id="IPR011006">
    <property type="entry name" value="CheY-like_superfamily"/>
</dbReference>
<dbReference type="GO" id="GO:0043565">
    <property type="term" value="F:sequence-specific DNA binding"/>
    <property type="evidence" value="ECO:0007669"/>
    <property type="project" value="InterPro"/>
</dbReference>
<dbReference type="AlphaFoldDB" id="A0A5C5E5J0"/>